<gene>
    <name evidence="1" type="ORF">GCM10020367_15980</name>
</gene>
<name>A0ABP6S809_9ACTN</name>
<dbReference type="Proteomes" id="UP001499990">
    <property type="component" value="Unassembled WGS sequence"/>
</dbReference>
<dbReference type="EMBL" id="BAAAYL010000001">
    <property type="protein sequence ID" value="GAA3370220.1"/>
    <property type="molecule type" value="Genomic_DNA"/>
</dbReference>
<protein>
    <submittedName>
        <fullName evidence="1">Uncharacterized protein</fullName>
    </submittedName>
</protein>
<keyword evidence="2" id="KW-1185">Reference proteome</keyword>
<evidence type="ECO:0000313" key="2">
    <source>
        <dbReference type="Proteomes" id="UP001499990"/>
    </source>
</evidence>
<reference evidence="2" key="1">
    <citation type="journal article" date="2019" name="Int. J. Syst. Evol. Microbiol.">
        <title>The Global Catalogue of Microorganisms (GCM) 10K type strain sequencing project: providing services to taxonomists for standard genome sequencing and annotation.</title>
        <authorList>
            <consortium name="The Broad Institute Genomics Platform"/>
            <consortium name="The Broad Institute Genome Sequencing Center for Infectious Disease"/>
            <person name="Wu L."/>
            <person name="Ma J."/>
        </authorList>
    </citation>
    <scope>NUCLEOTIDE SEQUENCE [LARGE SCALE GENOMIC DNA]</scope>
    <source>
        <strain evidence="2">JCM 9651</strain>
    </source>
</reference>
<proteinExistence type="predicted"/>
<comment type="caution">
    <text evidence="1">The sequence shown here is derived from an EMBL/GenBank/DDBJ whole genome shotgun (WGS) entry which is preliminary data.</text>
</comment>
<organism evidence="1 2">
    <name type="scientific">Streptomyces sannanensis</name>
    <dbReference type="NCBI Taxonomy" id="285536"/>
    <lineage>
        <taxon>Bacteria</taxon>
        <taxon>Bacillati</taxon>
        <taxon>Actinomycetota</taxon>
        <taxon>Actinomycetes</taxon>
        <taxon>Kitasatosporales</taxon>
        <taxon>Streptomycetaceae</taxon>
        <taxon>Streptomyces</taxon>
    </lineage>
</organism>
<accession>A0ABP6S809</accession>
<sequence length="55" mass="6141">MRRRAQSDAEGAQGGAAWAYPTLTLKWAERYYASERDLAGAMPADIEELERGKQP</sequence>
<evidence type="ECO:0000313" key="1">
    <source>
        <dbReference type="EMBL" id="GAA3370220.1"/>
    </source>
</evidence>